<dbReference type="AlphaFoldDB" id="A0A6J6E9B7"/>
<dbReference type="InterPro" id="IPR050083">
    <property type="entry name" value="HtpX_protease"/>
</dbReference>
<dbReference type="GO" id="GO:0004222">
    <property type="term" value="F:metalloendopeptidase activity"/>
    <property type="evidence" value="ECO:0007669"/>
    <property type="project" value="InterPro"/>
</dbReference>
<evidence type="ECO:0000256" key="7">
    <source>
        <dbReference type="ARBA" id="ARBA00022723"/>
    </source>
</evidence>
<keyword evidence="5" id="KW-0645">Protease</keyword>
<keyword evidence="4" id="KW-1003">Cell membrane</keyword>
<comment type="subcellular location">
    <subcellularLocation>
        <location evidence="2">Cell membrane</location>
        <topology evidence="2">Multi-pass membrane protein</topology>
    </subcellularLocation>
</comment>
<dbReference type="EMBL" id="CAEZVV010000031">
    <property type="protein sequence ID" value="CAB4641721.1"/>
    <property type="molecule type" value="Genomic_DNA"/>
</dbReference>
<dbReference type="Pfam" id="PF01435">
    <property type="entry name" value="Peptidase_M48"/>
    <property type="match status" value="1"/>
</dbReference>
<evidence type="ECO:0000313" key="18">
    <source>
        <dbReference type="EMBL" id="CAB4668055.1"/>
    </source>
</evidence>
<organism evidence="16">
    <name type="scientific">freshwater metagenome</name>
    <dbReference type="NCBI Taxonomy" id="449393"/>
    <lineage>
        <taxon>unclassified sequences</taxon>
        <taxon>metagenomes</taxon>
        <taxon>ecological metagenomes</taxon>
    </lineage>
</organism>
<sequence>MSFRNTMKTFVLLAGIGGIFVMLGSLFGGIGGAILGLAIAFAITGASYWYSDRIAIKAAKAIEVDAQSAPELHQMVRELASTAGLPTPRVYISPSPQPNAFATGRNPANSAVAVTEGLIANCPPNEVRAVLAHEMAHIRNRDILIGSIAAAIATAISLLANMAMFAGLFGSSDDDDGPGAGSMLLMALIAPLAAGMLQMAVSRSREFDADRYGAQLSQDPLALASALQRLEALAQRSPMDIPPAQASAWIVNPLTGNRKDFSRLFMTHPPVEERVRRLQEIATTL</sequence>
<dbReference type="EMBL" id="CAEZTR010000026">
    <property type="protein sequence ID" value="CAB4572697.1"/>
    <property type="molecule type" value="Genomic_DNA"/>
</dbReference>
<dbReference type="HAMAP" id="MF_00188">
    <property type="entry name" value="Pept_M48_protease_HtpX"/>
    <property type="match status" value="1"/>
</dbReference>
<feature type="transmembrane region" description="Helical" evidence="13">
    <location>
        <begin position="181"/>
        <end position="201"/>
    </location>
</feature>
<feature type="domain" description="Peptidase M48" evidence="14">
    <location>
        <begin position="67"/>
        <end position="281"/>
    </location>
</feature>
<dbReference type="InterPro" id="IPR001915">
    <property type="entry name" value="Peptidase_M48"/>
</dbReference>
<comment type="similarity">
    <text evidence="3">Belongs to the peptidase M48B family.</text>
</comment>
<evidence type="ECO:0000256" key="3">
    <source>
        <dbReference type="ARBA" id="ARBA00009779"/>
    </source>
</evidence>
<keyword evidence="7" id="KW-0479">Metal-binding</keyword>
<keyword evidence="11" id="KW-0482">Metalloprotease</keyword>
<dbReference type="PANTHER" id="PTHR43221:SF1">
    <property type="entry name" value="PROTEASE HTPX"/>
    <property type="match status" value="1"/>
</dbReference>
<keyword evidence="6 13" id="KW-0812">Transmembrane</keyword>
<evidence type="ECO:0000256" key="4">
    <source>
        <dbReference type="ARBA" id="ARBA00022475"/>
    </source>
</evidence>
<dbReference type="InterPro" id="IPR022919">
    <property type="entry name" value="Pept_M48_protease_HtpX"/>
</dbReference>
<keyword evidence="12 13" id="KW-0472">Membrane</keyword>
<evidence type="ECO:0000256" key="2">
    <source>
        <dbReference type="ARBA" id="ARBA00004651"/>
    </source>
</evidence>
<proteinExistence type="inferred from homology"/>
<protein>
    <submittedName>
        <fullName evidence="16">Unannotated protein</fullName>
    </submittedName>
</protein>
<feature type="transmembrane region" description="Helical" evidence="13">
    <location>
        <begin position="143"/>
        <end position="169"/>
    </location>
</feature>
<evidence type="ECO:0000256" key="8">
    <source>
        <dbReference type="ARBA" id="ARBA00022801"/>
    </source>
</evidence>
<evidence type="ECO:0000259" key="14">
    <source>
        <dbReference type="Pfam" id="PF01435"/>
    </source>
</evidence>
<comment type="cofactor">
    <cofactor evidence="1">
        <name>Zn(2+)</name>
        <dbReference type="ChEBI" id="CHEBI:29105"/>
    </cofactor>
</comment>
<dbReference type="EMBL" id="CAEZXE010000008">
    <property type="protein sequence ID" value="CAB4668055.1"/>
    <property type="molecule type" value="Genomic_DNA"/>
</dbReference>
<evidence type="ECO:0000256" key="10">
    <source>
        <dbReference type="ARBA" id="ARBA00022989"/>
    </source>
</evidence>
<evidence type="ECO:0000256" key="1">
    <source>
        <dbReference type="ARBA" id="ARBA00001947"/>
    </source>
</evidence>
<feature type="transmembrane region" description="Helical" evidence="13">
    <location>
        <begin position="33"/>
        <end position="50"/>
    </location>
</feature>
<dbReference type="Gene3D" id="3.30.2010.10">
    <property type="entry name" value="Metalloproteases ('zincins'), catalytic domain"/>
    <property type="match status" value="1"/>
</dbReference>
<keyword evidence="10 13" id="KW-1133">Transmembrane helix</keyword>
<feature type="transmembrane region" description="Helical" evidence="13">
    <location>
        <begin position="9"/>
        <end position="27"/>
    </location>
</feature>
<dbReference type="GO" id="GO:0005886">
    <property type="term" value="C:plasma membrane"/>
    <property type="evidence" value="ECO:0007669"/>
    <property type="project" value="UniProtKB-SubCell"/>
</dbReference>
<dbReference type="PANTHER" id="PTHR43221">
    <property type="entry name" value="PROTEASE HTPX"/>
    <property type="match status" value="1"/>
</dbReference>
<evidence type="ECO:0000313" key="17">
    <source>
        <dbReference type="EMBL" id="CAB4641721.1"/>
    </source>
</evidence>
<evidence type="ECO:0000256" key="11">
    <source>
        <dbReference type="ARBA" id="ARBA00023049"/>
    </source>
</evidence>
<evidence type="ECO:0000256" key="9">
    <source>
        <dbReference type="ARBA" id="ARBA00022833"/>
    </source>
</evidence>
<name>A0A6J6E9B7_9ZZZZ</name>
<evidence type="ECO:0000256" key="13">
    <source>
        <dbReference type="SAM" id="Phobius"/>
    </source>
</evidence>
<evidence type="ECO:0000256" key="6">
    <source>
        <dbReference type="ARBA" id="ARBA00022692"/>
    </source>
</evidence>
<keyword evidence="9" id="KW-0862">Zinc</keyword>
<evidence type="ECO:0000313" key="16">
    <source>
        <dbReference type="EMBL" id="CAB4572697.1"/>
    </source>
</evidence>
<evidence type="ECO:0000256" key="12">
    <source>
        <dbReference type="ARBA" id="ARBA00023136"/>
    </source>
</evidence>
<keyword evidence="8" id="KW-0378">Hydrolase</keyword>
<dbReference type="GO" id="GO:0046872">
    <property type="term" value="F:metal ion binding"/>
    <property type="evidence" value="ECO:0007669"/>
    <property type="project" value="UniProtKB-KW"/>
</dbReference>
<evidence type="ECO:0000256" key="5">
    <source>
        <dbReference type="ARBA" id="ARBA00022670"/>
    </source>
</evidence>
<dbReference type="GO" id="GO:0006508">
    <property type="term" value="P:proteolysis"/>
    <property type="evidence" value="ECO:0007669"/>
    <property type="project" value="UniProtKB-KW"/>
</dbReference>
<evidence type="ECO:0000313" key="15">
    <source>
        <dbReference type="EMBL" id="CAB4540881.1"/>
    </source>
</evidence>
<gene>
    <name evidence="15" type="ORF">UFOPK1495_00186</name>
    <name evidence="16" type="ORF">UFOPK1711_00614</name>
    <name evidence="17" type="ORF">UFOPK2143_00714</name>
    <name evidence="18" type="ORF">UFOPK2350_00172</name>
</gene>
<accession>A0A6J6E9B7</accession>
<reference evidence="16" key="1">
    <citation type="submission" date="2020-05" db="EMBL/GenBank/DDBJ databases">
        <authorList>
            <person name="Chiriac C."/>
            <person name="Salcher M."/>
            <person name="Ghai R."/>
            <person name="Kavagutti S V."/>
        </authorList>
    </citation>
    <scope>NUCLEOTIDE SEQUENCE</scope>
</reference>
<dbReference type="EMBL" id="CAEZSU010000011">
    <property type="protein sequence ID" value="CAB4540881.1"/>
    <property type="molecule type" value="Genomic_DNA"/>
</dbReference>